<name>A0A290ZHH3_9PSEU</name>
<dbReference type="Pfam" id="PF04892">
    <property type="entry name" value="VanZ"/>
    <property type="match status" value="1"/>
</dbReference>
<sequence length="119" mass="12043">MARFFPLVTALSLSVIILFTPASGVPGSPPGTDKVVHAVLFALLALTALHARLPRGAALAGLVAYAGLSEVAQHLLTGLGRSGDVADAVTDVAGIGLGWLLHRRLGHRAGRVRGGAGGH</sequence>
<keyword evidence="4" id="KW-1185">Reference proteome</keyword>
<dbReference type="InterPro" id="IPR006976">
    <property type="entry name" value="VanZ-like"/>
</dbReference>
<dbReference type="AlphaFoldDB" id="A0A290ZHH3"/>
<dbReference type="KEGG" id="apre:CNX65_27880"/>
<organism evidence="3 4">
    <name type="scientific">Actinosynnema pretiosum</name>
    <dbReference type="NCBI Taxonomy" id="42197"/>
    <lineage>
        <taxon>Bacteria</taxon>
        <taxon>Bacillati</taxon>
        <taxon>Actinomycetota</taxon>
        <taxon>Actinomycetes</taxon>
        <taxon>Pseudonocardiales</taxon>
        <taxon>Pseudonocardiaceae</taxon>
        <taxon>Actinosynnema</taxon>
    </lineage>
</organism>
<proteinExistence type="predicted"/>
<feature type="transmembrane region" description="Helical" evidence="1">
    <location>
        <begin position="34"/>
        <end position="51"/>
    </location>
</feature>
<feature type="domain" description="VanZ-like" evidence="2">
    <location>
        <begin position="32"/>
        <end position="103"/>
    </location>
</feature>
<evidence type="ECO:0000313" key="4">
    <source>
        <dbReference type="Proteomes" id="UP000218505"/>
    </source>
</evidence>
<evidence type="ECO:0000313" key="3">
    <source>
        <dbReference type="EMBL" id="ATE58429.1"/>
    </source>
</evidence>
<keyword evidence="1" id="KW-0812">Transmembrane</keyword>
<gene>
    <name evidence="3" type="ORF">CNX65_27880</name>
</gene>
<dbReference type="EMBL" id="CP023445">
    <property type="protein sequence ID" value="ATE58429.1"/>
    <property type="molecule type" value="Genomic_DNA"/>
</dbReference>
<protein>
    <recommendedName>
        <fullName evidence="2">VanZ-like domain-containing protein</fullName>
    </recommendedName>
</protein>
<accession>A0A290ZHH3</accession>
<dbReference type="Proteomes" id="UP000218505">
    <property type="component" value="Chromosome"/>
</dbReference>
<keyword evidence="1" id="KW-1133">Transmembrane helix</keyword>
<evidence type="ECO:0000256" key="1">
    <source>
        <dbReference type="SAM" id="Phobius"/>
    </source>
</evidence>
<evidence type="ECO:0000259" key="2">
    <source>
        <dbReference type="Pfam" id="PF04892"/>
    </source>
</evidence>
<dbReference type="RefSeq" id="WP_096498037.1">
    <property type="nucleotide sequence ID" value="NZ_CP023445.1"/>
</dbReference>
<reference evidence="3" key="1">
    <citation type="submission" date="2017-09" db="EMBL/GenBank/DDBJ databases">
        <title>Complete Genome Sequence of ansamitocin-producing Bacterium Actinosynnema pretiosum X47.</title>
        <authorList>
            <person name="Cao G."/>
            <person name="Zong G."/>
            <person name="Zhong C."/>
            <person name="Fu J."/>
        </authorList>
    </citation>
    <scope>NUCLEOTIDE SEQUENCE [LARGE SCALE GENOMIC DNA]</scope>
    <source>
        <strain evidence="3">X47</strain>
    </source>
</reference>
<keyword evidence="1" id="KW-0472">Membrane</keyword>